<accession>A0A078APL9</accession>
<dbReference type="GO" id="GO:0000398">
    <property type="term" value="P:mRNA splicing, via spliceosome"/>
    <property type="evidence" value="ECO:0007669"/>
    <property type="project" value="InterPro"/>
</dbReference>
<dbReference type="Proteomes" id="UP000039865">
    <property type="component" value="Unassembled WGS sequence"/>
</dbReference>
<evidence type="ECO:0000313" key="3">
    <source>
        <dbReference type="EMBL" id="CDW84099.1"/>
    </source>
</evidence>
<proteinExistence type="inferred from homology"/>
<dbReference type="Pfam" id="PF04502">
    <property type="entry name" value="Saf4_Yju2"/>
    <property type="match status" value="1"/>
</dbReference>
<dbReference type="PANTHER" id="PTHR12111">
    <property type="entry name" value="SPLICING FACTOR YJU2"/>
    <property type="match status" value="1"/>
</dbReference>
<dbReference type="EMBL" id="CCKQ01012478">
    <property type="protein sequence ID" value="CDW84099.1"/>
    <property type="molecule type" value="Genomic_DNA"/>
</dbReference>
<comment type="similarity">
    <text evidence="1">Belongs to the CWC16 family.</text>
</comment>
<dbReference type="OMA" id="ECKINDT"/>
<evidence type="ECO:0000256" key="2">
    <source>
        <dbReference type="SAM" id="MobiDB-lite"/>
    </source>
</evidence>
<protein>
    <submittedName>
        <fullName evidence="3">Uncharacterized protein</fullName>
    </submittedName>
</protein>
<gene>
    <name evidence="3" type="primary">Contig2949.g3152</name>
    <name evidence="3" type="ORF">STYLEM_13156</name>
</gene>
<evidence type="ECO:0000313" key="4">
    <source>
        <dbReference type="Proteomes" id="UP000039865"/>
    </source>
</evidence>
<keyword evidence="4" id="KW-1185">Reference proteome</keyword>
<dbReference type="OrthoDB" id="360327at2759"/>
<dbReference type="InterPro" id="IPR007590">
    <property type="entry name" value="Saf4/Yju2"/>
</dbReference>
<feature type="region of interest" description="Disordered" evidence="2">
    <location>
        <begin position="314"/>
        <end position="341"/>
    </location>
</feature>
<organism evidence="3 4">
    <name type="scientific">Stylonychia lemnae</name>
    <name type="common">Ciliate</name>
    <dbReference type="NCBI Taxonomy" id="5949"/>
    <lineage>
        <taxon>Eukaryota</taxon>
        <taxon>Sar</taxon>
        <taxon>Alveolata</taxon>
        <taxon>Ciliophora</taxon>
        <taxon>Intramacronucleata</taxon>
        <taxon>Spirotrichea</taxon>
        <taxon>Stichotrichia</taxon>
        <taxon>Sporadotrichida</taxon>
        <taxon>Oxytrichidae</taxon>
        <taxon>Stylonychinae</taxon>
        <taxon>Stylonychia</taxon>
    </lineage>
</organism>
<feature type="compositionally biased region" description="Basic and acidic residues" evidence="2">
    <location>
        <begin position="322"/>
        <end position="341"/>
    </location>
</feature>
<reference evidence="3 4" key="1">
    <citation type="submission" date="2014-06" db="EMBL/GenBank/DDBJ databases">
        <authorList>
            <person name="Swart Estienne"/>
        </authorList>
    </citation>
    <scope>NUCLEOTIDE SEQUENCE [LARGE SCALE GENOMIC DNA]</scope>
    <source>
        <strain evidence="3 4">130c</strain>
    </source>
</reference>
<dbReference type="GO" id="GO:0071014">
    <property type="term" value="C:post-mRNA release spliceosomal complex"/>
    <property type="evidence" value="ECO:0007669"/>
    <property type="project" value="TreeGrafter"/>
</dbReference>
<dbReference type="GO" id="GO:0005684">
    <property type="term" value="C:U2-type spliceosomal complex"/>
    <property type="evidence" value="ECO:0007669"/>
    <property type="project" value="TreeGrafter"/>
</dbReference>
<sequence length="341" mass="40482">MVFLLKQLLPLEYFGCSKSRQLLLSYRLGSFQGTIIFKQYIQGNITKFHEQRRKGLGGQAVQNPDRKKNDMSQGAPKIRFEMMFNVRCLKCQNSIGKGVRFNAQKRTVGQYLSTKIYEFQMNCHLCSNRLVVRTDPKGCDYILYSGLEKRAASENPEQQQLAQSQIDQHKRRELIDNNAFYKLENANEDKLRADADIPRLQKILEIKQNNKDDFEWNKLLRKRMRENKQELIELEKEQQKPKNFGLEMIKTLEEKDQERVNQIRMYQSTNNYRKHKMIARDDIKRQSIFDKECKINDTVQKLPIDIRTKIQKMANSNKQQLSKKEEDQKSKILKHLDRINK</sequence>
<name>A0A078APL9_STYLE</name>
<dbReference type="AlphaFoldDB" id="A0A078APL9"/>
<dbReference type="PANTHER" id="PTHR12111:SF2">
    <property type="entry name" value="SPLICING FACTOR YJU2B-RELATED"/>
    <property type="match status" value="1"/>
</dbReference>
<dbReference type="InParanoid" id="A0A078APL9"/>
<evidence type="ECO:0000256" key="1">
    <source>
        <dbReference type="ARBA" id="ARBA00005595"/>
    </source>
</evidence>